<sequence>MNKTTFKTVNLTLPKTRGLTATLSLVLLLSLTYLLLSRRNNKTSSSSSRQPEQVTQTAPWIPQRRLLRGLDLAVECGMAVRDDYLIPFLHGRIVLPGKSTVQLYLGGLHMYFTWEPANIKALLSDHKTWHIPRDRKLAMGPLLGRGIFTTDGADIPNPHDRTPRLSSARQDPPPDGTTVDLSDVFFRLSLDIGTDILFGESVGALMQEGRDGFGHLWESSIKTCAVRWPFTPLLAWFPWVNGRTGDMKRVFALVDGYVEKALERRRQQQQQQQQQQQASEPIHSTETRHIVLEEIASRIDNPTRIRSELLNFLLAGRDTTASLLTNIFFTLSKRPDIWQRLQTEISSLNGQPPSYTQLKKLACLDALLRESLRLYPVVPFIGRQAAVDTTLPTGGGTDGTAPVLIKRGQTVQYLTTMLHLRKDLYGQDAQEFRPERWLDDESAKHKTSPRATWRYLPFGGGARVCMGQQLALMQAAYATVRLCQRFDRLESRDEWGWRGRATMTMTSANGARVGLFARGGR</sequence>
<evidence type="ECO:0000256" key="8">
    <source>
        <dbReference type="ARBA" id="ARBA00023004"/>
    </source>
</evidence>
<dbReference type="InterPro" id="IPR047146">
    <property type="entry name" value="Cyt_P450_E_CYP52_fungi"/>
</dbReference>
<dbReference type="Proteomes" id="UP000562929">
    <property type="component" value="Unassembled WGS sequence"/>
</dbReference>
<dbReference type="Pfam" id="PF00067">
    <property type="entry name" value="p450"/>
    <property type="match status" value="1"/>
</dbReference>
<keyword evidence="9 12" id="KW-0503">Monooxygenase</keyword>
<keyword evidence="5 11" id="KW-0479">Metal-binding</keyword>
<accession>A0A8H4Q536</accession>
<name>A0A8H4Q536_9HYPO</name>
<protein>
    <submittedName>
        <fullName evidence="14">Putative P450 monooxygenase</fullName>
    </submittedName>
</protein>
<proteinExistence type="inferred from homology"/>
<evidence type="ECO:0000256" key="7">
    <source>
        <dbReference type="ARBA" id="ARBA00023002"/>
    </source>
</evidence>
<comment type="similarity">
    <text evidence="3 12">Belongs to the cytochrome P450 family.</text>
</comment>
<dbReference type="InterPro" id="IPR036396">
    <property type="entry name" value="Cyt_P450_sf"/>
</dbReference>
<dbReference type="Gene3D" id="1.10.630.10">
    <property type="entry name" value="Cytochrome P450"/>
    <property type="match status" value="1"/>
</dbReference>
<dbReference type="SUPFAM" id="SSF48264">
    <property type="entry name" value="Cytochrome P450"/>
    <property type="match status" value="1"/>
</dbReference>
<keyword evidence="10" id="KW-0472">Membrane</keyword>
<comment type="cofactor">
    <cofactor evidence="1 11">
        <name>heme</name>
        <dbReference type="ChEBI" id="CHEBI:30413"/>
    </cofactor>
</comment>
<dbReference type="PRINTS" id="PR00385">
    <property type="entry name" value="P450"/>
</dbReference>
<keyword evidence="4" id="KW-0812">Transmembrane</keyword>
<comment type="caution">
    <text evidence="14">The sequence shown here is derived from an EMBL/GenBank/DDBJ whole genome shotgun (WGS) entry which is preliminary data.</text>
</comment>
<dbReference type="PRINTS" id="PR00463">
    <property type="entry name" value="EP450I"/>
</dbReference>
<keyword evidence="11 12" id="KW-0349">Heme</keyword>
<dbReference type="PANTHER" id="PTHR24287:SF17">
    <property type="entry name" value="P450, PUTATIVE (EUROFUNG)-RELATED"/>
    <property type="match status" value="1"/>
</dbReference>
<evidence type="ECO:0000256" key="6">
    <source>
        <dbReference type="ARBA" id="ARBA00022989"/>
    </source>
</evidence>
<evidence type="ECO:0000313" key="15">
    <source>
        <dbReference type="Proteomes" id="UP000562929"/>
    </source>
</evidence>
<dbReference type="InterPro" id="IPR017972">
    <property type="entry name" value="Cyt_P450_CS"/>
</dbReference>
<organism evidence="14 15">
    <name type="scientific">Ophiocordyceps camponoti-floridani</name>
    <dbReference type="NCBI Taxonomy" id="2030778"/>
    <lineage>
        <taxon>Eukaryota</taxon>
        <taxon>Fungi</taxon>
        <taxon>Dikarya</taxon>
        <taxon>Ascomycota</taxon>
        <taxon>Pezizomycotina</taxon>
        <taxon>Sordariomycetes</taxon>
        <taxon>Hypocreomycetidae</taxon>
        <taxon>Hypocreales</taxon>
        <taxon>Ophiocordycipitaceae</taxon>
        <taxon>Ophiocordyceps</taxon>
    </lineage>
</organism>
<dbReference type="InterPro" id="IPR002401">
    <property type="entry name" value="Cyt_P450_E_grp-I"/>
</dbReference>
<evidence type="ECO:0000256" key="1">
    <source>
        <dbReference type="ARBA" id="ARBA00001971"/>
    </source>
</evidence>
<evidence type="ECO:0000256" key="4">
    <source>
        <dbReference type="ARBA" id="ARBA00022692"/>
    </source>
</evidence>
<evidence type="ECO:0000256" key="13">
    <source>
        <dbReference type="SAM" id="MobiDB-lite"/>
    </source>
</evidence>
<keyword evidence="6" id="KW-1133">Transmembrane helix</keyword>
<evidence type="ECO:0000256" key="2">
    <source>
        <dbReference type="ARBA" id="ARBA00004167"/>
    </source>
</evidence>
<feature type="region of interest" description="Disordered" evidence="13">
    <location>
        <begin position="151"/>
        <end position="177"/>
    </location>
</feature>
<dbReference type="InterPro" id="IPR001128">
    <property type="entry name" value="Cyt_P450"/>
</dbReference>
<evidence type="ECO:0000313" key="14">
    <source>
        <dbReference type="EMBL" id="KAF4585833.1"/>
    </source>
</evidence>
<reference evidence="14 15" key="1">
    <citation type="journal article" date="2020" name="G3 (Bethesda)">
        <title>Genetic Underpinnings of Host Manipulation by Ophiocordyceps as Revealed by Comparative Transcriptomics.</title>
        <authorList>
            <person name="Will I."/>
            <person name="Das B."/>
            <person name="Trinh T."/>
            <person name="Brachmann A."/>
            <person name="Ohm R.A."/>
            <person name="de Bekker C."/>
        </authorList>
    </citation>
    <scope>NUCLEOTIDE SEQUENCE [LARGE SCALE GENOMIC DNA]</scope>
    <source>
        <strain evidence="14 15">EC05</strain>
    </source>
</reference>
<feature type="region of interest" description="Disordered" evidence="13">
    <location>
        <begin position="265"/>
        <end position="284"/>
    </location>
</feature>
<comment type="subcellular location">
    <subcellularLocation>
        <location evidence="2">Membrane</location>
        <topology evidence="2">Single-pass membrane protein</topology>
    </subcellularLocation>
</comment>
<evidence type="ECO:0000256" key="5">
    <source>
        <dbReference type="ARBA" id="ARBA00022723"/>
    </source>
</evidence>
<dbReference type="AlphaFoldDB" id="A0A8H4Q536"/>
<dbReference type="GO" id="GO:0016705">
    <property type="term" value="F:oxidoreductase activity, acting on paired donors, with incorporation or reduction of molecular oxygen"/>
    <property type="evidence" value="ECO:0007669"/>
    <property type="project" value="InterPro"/>
</dbReference>
<dbReference type="EMBL" id="JAACLJ010000005">
    <property type="protein sequence ID" value="KAF4585833.1"/>
    <property type="molecule type" value="Genomic_DNA"/>
</dbReference>
<gene>
    <name evidence="14" type="ORF">GQ602_005138</name>
</gene>
<dbReference type="GO" id="GO:0005506">
    <property type="term" value="F:iron ion binding"/>
    <property type="evidence" value="ECO:0007669"/>
    <property type="project" value="InterPro"/>
</dbReference>
<evidence type="ECO:0000256" key="10">
    <source>
        <dbReference type="ARBA" id="ARBA00023136"/>
    </source>
</evidence>
<evidence type="ECO:0000256" key="11">
    <source>
        <dbReference type="PIRSR" id="PIRSR602401-1"/>
    </source>
</evidence>
<evidence type="ECO:0000256" key="12">
    <source>
        <dbReference type="RuleBase" id="RU000461"/>
    </source>
</evidence>
<evidence type="ECO:0000256" key="3">
    <source>
        <dbReference type="ARBA" id="ARBA00010617"/>
    </source>
</evidence>
<keyword evidence="8 11" id="KW-0408">Iron</keyword>
<feature type="compositionally biased region" description="Low complexity" evidence="13">
    <location>
        <begin position="268"/>
        <end position="277"/>
    </location>
</feature>
<keyword evidence="7 12" id="KW-0560">Oxidoreductase</keyword>
<feature type="binding site" description="axial binding residue" evidence="11">
    <location>
        <position position="465"/>
    </location>
    <ligand>
        <name>heme</name>
        <dbReference type="ChEBI" id="CHEBI:30413"/>
    </ligand>
    <ligandPart>
        <name>Fe</name>
        <dbReference type="ChEBI" id="CHEBI:18248"/>
    </ligandPart>
</feature>
<keyword evidence="15" id="KW-1185">Reference proteome</keyword>
<dbReference type="PROSITE" id="PS00086">
    <property type="entry name" value="CYTOCHROME_P450"/>
    <property type="match status" value="1"/>
</dbReference>
<dbReference type="OrthoDB" id="1470350at2759"/>
<dbReference type="GO" id="GO:0004497">
    <property type="term" value="F:monooxygenase activity"/>
    <property type="evidence" value="ECO:0007669"/>
    <property type="project" value="UniProtKB-KW"/>
</dbReference>
<evidence type="ECO:0000256" key="9">
    <source>
        <dbReference type="ARBA" id="ARBA00023033"/>
    </source>
</evidence>
<dbReference type="PANTHER" id="PTHR24287">
    <property type="entry name" value="P450, PUTATIVE (EUROFUNG)-RELATED"/>
    <property type="match status" value="1"/>
</dbReference>
<dbReference type="GO" id="GO:0020037">
    <property type="term" value="F:heme binding"/>
    <property type="evidence" value="ECO:0007669"/>
    <property type="project" value="InterPro"/>
</dbReference>
<dbReference type="GO" id="GO:0016020">
    <property type="term" value="C:membrane"/>
    <property type="evidence" value="ECO:0007669"/>
    <property type="project" value="UniProtKB-SubCell"/>
</dbReference>